<organism evidence="1">
    <name type="scientific">mine drainage metagenome</name>
    <dbReference type="NCBI Taxonomy" id="410659"/>
    <lineage>
        <taxon>unclassified sequences</taxon>
        <taxon>metagenomes</taxon>
        <taxon>ecological metagenomes</taxon>
    </lineage>
</organism>
<evidence type="ECO:0000313" key="1">
    <source>
        <dbReference type="EMBL" id="CBI06885.1"/>
    </source>
</evidence>
<gene>
    <name evidence="1" type="ORF">CARN6_0167</name>
</gene>
<reference evidence="1" key="1">
    <citation type="submission" date="2009-10" db="EMBL/GenBank/DDBJ databases">
        <title>Diversity of trophic interactions inside an arsenic-rich microbial ecosystem.</title>
        <authorList>
            <person name="Bertin P.N."/>
            <person name="Heinrich-Salmeron A."/>
            <person name="Pelletier E."/>
            <person name="Goulhen-Chollet F."/>
            <person name="Arsene-Ploetze F."/>
            <person name="Gallien S."/>
            <person name="Calteau A."/>
            <person name="Vallenet D."/>
            <person name="Casiot C."/>
            <person name="Chane-Woon-Ming B."/>
            <person name="Giloteaux L."/>
            <person name="Barakat M."/>
            <person name="Bonnefoy V."/>
            <person name="Bruneel O."/>
            <person name="Chandler M."/>
            <person name="Cleiss J."/>
            <person name="Duran R."/>
            <person name="Elbaz-Poulichet F."/>
            <person name="Fonknechten N."/>
            <person name="Lauga B."/>
            <person name="Mornico D."/>
            <person name="Ortet P."/>
            <person name="Schaeffer C."/>
            <person name="Siguier P."/>
            <person name="Alexander Thil Smith A."/>
            <person name="Van Dorsselaer A."/>
            <person name="Weissenbach J."/>
            <person name="Medigue C."/>
            <person name="Le Paslier D."/>
        </authorList>
    </citation>
    <scope>NUCLEOTIDE SEQUENCE</scope>
</reference>
<accession>E6QI20</accession>
<dbReference type="EMBL" id="CABQ01000034">
    <property type="protein sequence ID" value="CBI06885.1"/>
    <property type="molecule type" value="Genomic_DNA"/>
</dbReference>
<protein>
    <submittedName>
        <fullName evidence="1">Uncharacterized protein</fullName>
    </submittedName>
</protein>
<name>E6QI20_9ZZZZ</name>
<dbReference type="AlphaFoldDB" id="E6QI20"/>
<sequence>MKRILMISAVMIFILVLSKLASKAPAAPAPGVAFALKAQKVVACSPTEIVLVDEHHTATRLDIDSSWPDCSTFEKNDVIDFYLSRGDKSHFVSMERTAWWRKAM</sequence>
<comment type="caution">
    <text evidence="1">The sequence shown here is derived from an EMBL/GenBank/DDBJ whole genome shotgun (WGS) entry which is preliminary data.</text>
</comment>
<proteinExistence type="predicted"/>